<gene>
    <name evidence="2" type="ORF">J2Z20_003222</name>
</gene>
<feature type="transmembrane region" description="Helical" evidence="1">
    <location>
        <begin position="7"/>
        <end position="28"/>
    </location>
</feature>
<dbReference type="EMBL" id="JAGGKP010000013">
    <property type="protein sequence ID" value="MBP1938302.1"/>
    <property type="molecule type" value="Genomic_DNA"/>
</dbReference>
<proteinExistence type="predicted"/>
<keyword evidence="1" id="KW-0812">Transmembrane</keyword>
<sequence>MRRRRRLLPVILITALVCVVFLQLIALIKHNSHDGEDPKQMLFEVTLLQMNILNSSLNEAVKAEHTDELNELKLAAYTAKYTHDRFARTFAEGQLDELSGLSKLVAYITSLQIGGERSMTSEEQNVIHEAASVFSKMLPVYTDLLSSNDHIISSKEEELAIFAKELDTIVPKE</sequence>
<name>A0ABS4H7Q4_9BACL</name>
<dbReference type="Proteomes" id="UP001519273">
    <property type="component" value="Unassembled WGS sequence"/>
</dbReference>
<dbReference type="RefSeq" id="WP_209852534.1">
    <property type="nucleotide sequence ID" value="NZ_CBCRVE010000013.1"/>
</dbReference>
<reference evidence="2 3" key="1">
    <citation type="submission" date="2021-03" db="EMBL/GenBank/DDBJ databases">
        <title>Genomic Encyclopedia of Type Strains, Phase IV (KMG-IV): sequencing the most valuable type-strain genomes for metagenomic binning, comparative biology and taxonomic classification.</title>
        <authorList>
            <person name="Goeker M."/>
        </authorList>
    </citation>
    <scope>NUCLEOTIDE SEQUENCE [LARGE SCALE GENOMIC DNA]</scope>
    <source>
        <strain evidence="2 3">DSM 23491</strain>
    </source>
</reference>
<accession>A0ABS4H7Q4</accession>
<keyword evidence="3" id="KW-1185">Reference proteome</keyword>
<keyword evidence="1" id="KW-1133">Transmembrane helix</keyword>
<evidence type="ECO:0000313" key="2">
    <source>
        <dbReference type="EMBL" id="MBP1938302.1"/>
    </source>
</evidence>
<evidence type="ECO:0000313" key="3">
    <source>
        <dbReference type="Proteomes" id="UP001519273"/>
    </source>
</evidence>
<protein>
    <recommendedName>
        <fullName evidence="4">S-adenosylmethionine decarboxylase</fullName>
    </recommendedName>
</protein>
<comment type="caution">
    <text evidence="2">The sequence shown here is derived from an EMBL/GenBank/DDBJ whole genome shotgun (WGS) entry which is preliminary data.</text>
</comment>
<evidence type="ECO:0008006" key="4">
    <source>
        <dbReference type="Google" id="ProtNLM"/>
    </source>
</evidence>
<evidence type="ECO:0000256" key="1">
    <source>
        <dbReference type="SAM" id="Phobius"/>
    </source>
</evidence>
<organism evidence="2 3">
    <name type="scientific">Paenibacillus sediminis</name>
    <dbReference type="NCBI Taxonomy" id="664909"/>
    <lineage>
        <taxon>Bacteria</taxon>
        <taxon>Bacillati</taxon>
        <taxon>Bacillota</taxon>
        <taxon>Bacilli</taxon>
        <taxon>Bacillales</taxon>
        <taxon>Paenibacillaceae</taxon>
        <taxon>Paenibacillus</taxon>
    </lineage>
</organism>
<keyword evidence="1" id="KW-0472">Membrane</keyword>